<comment type="caution">
    <text evidence="3">The sequence shown here is derived from an EMBL/GenBank/DDBJ whole genome shotgun (WGS) entry which is preliminary data.</text>
</comment>
<dbReference type="PRINTS" id="PR01438">
    <property type="entry name" value="UNVRSLSTRESS"/>
</dbReference>
<reference evidence="3" key="1">
    <citation type="submission" date="2020-11" db="EMBL/GenBank/DDBJ databases">
        <title>Sequencing the genomes of 1000 actinobacteria strains.</title>
        <authorList>
            <person name="Klenk H.-P."/>
        </authorList>
    </citation>
    <scope>NUCLEOTIDE SEQUENCE</scope>
    <source>
        <strain evidence="3">DSM 43175</strain>
    </source>
</reference>
<evidence type="ECO:0000259" key="2">
    <source>
        <dbReference type="Pfam" id="PF00582"/>
    </source>
</evidence>
<evidence type="ECO:0000256" key="1">
    <source>
        <dbReference type="ARBA" id="ARBA00008791"/>
    </source>
</evidence>
<keyword evidence="4" id="KW-1185">Reference proteome</keyword>
<feature type="domain" description="UspA" evidence="2">
    <location>
        <begin position="7"/>
        <end position="136"/>
    </location>
</feature>
<evidence type="ECO:0000313" key="3">
    <source>
        <dbReference type="EMBL" id="MBG6089231.1"/>
    </source>
</evidence>
<gene>
    <name evidence="3" type="ORF">IW256_003344</name>
</gene>
<dbReference type="Gene3D" id="3.40.50.620">
    <property type="entry name" value="HUPs"/>
    <property type="match status" value="2"/>
</dbReference>
<dbReference type="InterPro" id="IPR006016">
    <property type="entry name" value="UspA"/>
</dbReference>
<dbReference type="SUPFAM" id="SSF52402">
    <property type="entry name" value="Adenine nucleotide alpha hydrolases-like"/>
    <property type="match status" value="2"/>
</dbReference>
<comment type="similarity">
    <text evidence="1">Belongs to the universal stress protein A family.</text>
</comment>
<organism evidence="3 4">
    <name type="scientific">Actinomadura viridis</name>
    <dbReference type="NCBI Taxonomy" id="58110"/>
    <lineage>
        <taxon>Bacteria</taxon>
        <taxon>Bacillati</taxon>
        <taxon>Actinomycetota</taxon>
        <taxon>Actinomycetes</taxon>
        <taxon>Streptosporangiales</taxon>
        <taxon>Thermomonosporaceae</taxon>
        <taxon>Actinomadura</taxon>
    </lineage>
</organism>
<proteinExistence type="inferred from homology"/>
<evidence type="ECO:0000313" key="4">
    <source>
        <dbReference type="Proteomes" id="UP000614047"/>
    </source>
</evidence>
<dbReference type="PANTHER" id="PTHR46268">
    <property type="entry name" value="STRESS RESPONSE PROTEIN NHAX"/>
    <property type="match status" value="1"/>
</dbReference>
<dbReference type="InterPro" id="IPR006015">
    <property type="entry name" value="Universal_stress_UspA"/>
</dbReference>
<dbReference type="EMBL" id="JADOUA010000001">
    <property type="protein sequence ID" value="MBG6089231.1"/>
    <property type="molecule type" value="Genomic_DNA"/>
</dbReference>
<sequence length="290" mass="30884">MAAGSFVLVGYDGSRESEDALRWGVGEAILRGTSLTLCHAWRWPYPVAYVDYEGVEIVKRTGERLLDHGVRLARGMAPGLEVRRRLLDGPAYAALLHEAHDADLLVVGSHGRGEVSVGSTALRLPARARSPVVVVRGSTRAEYGEVVVGADGSAGGEAALAFGFEEAAMRGWRLRAVFGCWEPSAASEDDLSLFADEDELGRVCGDRLDRAVAPWRDSYPDVDALATLRLCAPREALFEAARQADLVVVGNRGVAGLDPLMMGATSGALLQHAPCAVAIVQPVRRGDEGP</sequence>
<feature type="domain" description="UspA" evidence="2">
    <location>
        <begin position="143"/>
        <end position="280"/>
    </location>
</feature>
<dbReference type="InterPro" id="IPR014729">
    <property type="entry name" value="Rossmann-like_a/b/a_fold"/>
</dbReference>
<dbReference type="PANTHER" id="PTHR46268:SF6">
    <property type="entry name" value="UNIVERSAL STRESS PROTEIN UP12"/>
    <property type="match status" value="1"/>
</dbReference>
<dbReference type="Proteomes" id="UP000614047">
    <property type="component" value="Unassembled WGS sequence"/>
</dbReference>
<dbReference type="Pfam" id="PF00582">
    <property type="entry name" value="Usp"/>
    <property type="match status" value="2"/>
</dbReference>
<dbReference type="RefSeq" id="WP_197011865.1">
    <property type="nucleotide sequence ID" value="NZ_BAABES010000004.1"/>
</dbReference>
<dbReference type="AlphaFoldDB" id="A0A931DKI5"/>
<dbReference type="CDD" id="cd00293">
    <property type="entry name" value="USP-like"/>
    <property type="match status" value="1"/>
</dbReference>
<accession>A0A931DKI5</accession>
<name>A0A931DKI5_9ACTN</name>
<protein>
    <submittedName>
        <fullName evidence="3">Nucleotide-binding universal stress UspA family protein</fullName>
    </submittedName>
</protein>